<sequence>MTISKYLPWKDPRLAIGVLLIAGGGLAGSVVLGGESSVPLLRASAPVAEGSVLSESQFTVVELPERVGAEYVRSGQIPDGAVATHALQPGDLLPTSALGQPGALADVTIPLLVAPASSVGVGSQVDVWRVQNATINTASGARLIAQGAVIVSVEVGGVGSQTAAQIRVAPADVPGILEVLGTQDGLVLVGKAGQ</sequence>
<dbReference type="EMBL" id="LNIZ01000003">
    <property type="protein sequence ID" value="KTF04318.1"/>
    <property type="molecule type" value="Genomic_DNA"/>
</dbReference>
<accession>A0A0W1KL53</accession>
<dbReference type="Pfam" id="PF08666">
    <property type="entry name" value="SAF"/>
    <property type="match status" value="1"/>
</dbReference>
<dbReference type="STRING" id="59561.AQZ59_00839"/>
<dbReference type="PATRIC" id="fig|59561.3.peg.832"/>
<reference evidence="1 2" key="1">
    <citation type="submission" date="2015-11" db="EMBL/GenBank/DDBJ databases">
        <title>Draft Genome Sequence of the Type Strain Trueperella bernardiae LCDC 89-0504T, Isolated from Blood Culture.</title>
        <authorList>
            <person name="Bernier A.-M."/>
            <person name="Bernard K."/>
        </authorList>
    </citation>
    <scope>NUCLEOTIDE SEQUENCE [LARGE SCALE GENOMIC DNA]</scope>
    <source>
        <strain evidence="1 2">LCDC 89-0504</strain>
    </source>
</reference>
<keyword evidence="2" id="KW-1185">Reference proteome</keyword>
<evidence type="ECO:0000313" key="2">
    <source>
        <dbReference type="Proteomes" id="UP000054404"/>
    </source>
</evidence>
<dbReference type="SMART" id="SM00858">
    <property type="entry name" value="SAF"/>
    <property type="match status" value="1"/>
</dbReference>
<proteinExistence type="predicted"/>
<dbReference type="OrthoDB" id="3253985at2"/>
<comment type="caution">
    <text evidence="1">The sequence shown here is derived from an EMBL/GenBank/DDBJ whole genome shotgun (WGS) entry which is preliminary data.</text>
</comment>
<gene>
    <name evidence="1" type="ORF">AQZ59_00839</name>
</gene>
<name>A0A0W1KL53_9ACTO</name>
<evidence type="ECO:0000313" key="1">
    <source>
        <dbReference type="EMBL" id="KTF04318.1"/>
    </source>
</evidence>
<organism evidence="1 2">
    <name type="scientific">Trueperella bernardiae</name>
    <dbReference type="NCBI Taxonomy" id="59561"/>
    <lineage>
        <taxon>Bacteria</taxon>
        <taxon>Bacillati</taxon>
        <taxon>Actinomycetota</taxon>
        <taxon>Actinomycetes</taxon>
        <taxon>Actinomycetales</taxon>
        <taxon>Actinomycetaceae</taxon>
        <taxon>Trueperella</taxon>
    </lineage>
</organism>
<dbReference type="AlphaFoldDB" id="A0A0W1KL53"/>
<dbReference type="InterPro" id="IPR013974">
    <property type="entry name" value="SAF"/>
</dbReference>
<dbReference type="RefSeq" id="WP_143601995.1">
    <property type="nucleotide sequence ID" value="NZ_CALTZF010000002.1"/>
</dbReference>
<protein>
    <submittedName>
        <fullName evidence="1">Uncharacterized protein</fullName>
    </submittedName>
</protein>
<dbReference type="Proteomes" id="UP000054404">
    <property type="component" value="Unassembled WGS sequence"/>
</dbReference>